<feature type="domain" description="NADH:flavin oxidoreductase/NADH oxidase N-terminal" evidence="3">
    <location>
        <begin position="33"/>
        <end position="265"/>
    </location>
</feature>
<evidence type="ECO:0000256" key="2">
    <source>
        <dbReference type="ARBA" id="ARBA00023002"/>
    </source>
</evidence>
<dbReference type="InterPro" id="IPR013785">
    <property type="entry name" value="Aldolase_TIM"/>
</dbReference>
<dbReference type="EMBL" id="CP036281">
    <property type="protein sequence ID" value="QDU81618.1"/>
    <property type="molecule type" value="Genomic_DNA"/>
</dbReference>
<dbReference type="GO" id="GO:0010181">
    <property type="term" value="F:FMN binding"/>
    <property type="evidence" value="ECO:0007669"/>
    <property type="project" value="InterPro"/>
</dbReference>
<dbReference type="InterPro" id="IPR001155">
    <property type="entry name" value="OxRdtase_FMN_N"/>
</dbReference>
<dbReference type="GO" id="GO:0003959">
    <property type="term" value="F:NADPH dehydrogenase activity"/>
    <property type="evidence" value="ECO:0007669"/>
    <property type="project" value="UniProtKB-EC"/>
</dbReference>
<keyword evidence="2 4" id="KW-0560">Oxidoreductase</keyword>
<dbReference type="Pfam" id="PF00724">
    <property type="entry name" value="Oxidored_FMN"/>
    <property type="match status" value="1"/>
</dbReference>
<evidence type="ECO:0000313" key="4">
    <source>
        <dbReference type="EMBL" id="QDU81618.1"/>
    </source>
</evidence>
<sequence length="478" mass="53436">MARYYKYKSAEQVVEGAQELGQKIYASDDFSPLFEPISLDGMLVGNRLGIQPMEGCDGTQEGFPDELTYRRYQRFGAGGAKLIWGEATAIADDGRMNPRQLMINEKTASALEDMLTGCRDAHQEAFGSTEGLAVGLQLTHSGRFSYRKPLIATRDPILDKVTIDKSTGKPIDDSYPILTDDELKQIEDQYVAAAGLAYKIGVDFIDLKQCHKYLLSELLGATNRPGEYGGSLENRTRLIRNLVKRIKEEYPDLIIASRMNAYDGIPYRGEGEEFIGVPQPHKLPLLVAFGTNPNNHLEEDLAEPIQVAKWLREWGVSLLNISCGNPYANPHLVRPAEFPPVDGYHAPEHPLLGVCRHIRIVREIHQAVPDLPIMGSGYSWLQDFAMHVGAANVARNDVSIVGMGRATLSHPDFAKTLLEEGKMTRKKICRTFSYCTNLMRTKDHPLGQYPTGCPPFDKEVYDPIWKEAQEVRKAKEAK</sequence>
<reference evidence="4 5" key="1">
    <citation type="submission" date="2019-02" db="EMBL/GenBank/DDBJ databases">
        <title>Deep-cultivation of Planctomycetes and their phenomic and genomic characterization uncovers novel biology.</title>
        <authorList>
            <person name="Wiegand S."/>
            <person name="Jogler M."/>
            <person name="Boedeker C."/>
            <person name="Pinto D."/>
            <person name="Vollmers J."/>
            <person name="Rivas-Marin E."/>
            <person name="Kohn T."/>
            <person name="Peeters S.H."/>
            <person name="Heuer A."/>
            <person name="Rast P."/>
            <person name="Oberbeckmann S."/>
            <person name="Bunk B."/>
            <person name="Jeske O."/>
            <person name="Meyerdierks A."/>
            <person name="Storesund J.E."/>
            <person name="Kallscheuer N."/>
            <person name="Luecker S."/>
            <person name="Lage O.M."/>
            <person name="Pohl T."/>
            <person name="Merkel B.J."/>
            <person name="Hornburger P."/>
            <person name="Mueller R.-W."/>
            <person name="Bruemmer F."/>
            <person name="Labrenz M."/>
            <person name="Spormann A.M."/>
            <person name="Op den Camp H."/>
            <person name="Overmann J."/>
            <person name="Amann R."/>
            <person name="Jetten M.S.M."/>
            <person name="Mascher T."/>
            <person name="Medema M.H."/>
            <person name="Devos D.P."/>
            <person name="Kaster A.-K."/>
            <person name="Ovreas L."/>
            <person name="Rohde M."/>
            <person name="Galperin M.Y."/>
            <person name="Jogler C."/>
        </authorList>
    </citation>
    <scope>NUCLEOTIDE SEQUENCE [LARGE SCALE GENOMIC DNA]</scope>
    <source>
        <strain evidence="4 5">Pla110</strain>
    </source>
</reference>
<evidence type="ECO:0000313" key="5">
    <source>
        <dbReference type="Proteomes" id="UP000317178"/>
    </source>
</evidence>
<dbReference type="SUPFAM" id="SSF51395">
    <property type="entry name" value="FMN-linked oxidoreductases"/>
    <property type="match status" value="1"/>
</dbReference>
<dbReference type="Proteomes" id="UP000317178">
    <property type="component" value="Chromosome"/>
</dbReference>
<protein>
    <submittedName>
        <fullName evidence="4">NADPH dehydrogenase</fullName>
        <ecNumber evidence="4">1.6.99.1</ecNumber>
    </submittedName>
</protein>
<dbReference type="KEGG" id="plon:Pla110_33610"/>
<dbReference type="OrthoDB" id="9772736at2"/>
<proteinExistence type="predicted"/>
<dbReference type="InterPro" id="IPR051799">
    <property type="entry name" value="NADH_flavin_oxidoreductase"/>
</dbReference>
<evidence type="ECO:0000256" key="1">
    <source>
        <dbReference type="ARBA" id="ARBA00022630"/>
    </source>
</evidence>
<keyword evidence="5" id="KW-1185">Reference proteome</keyword>
<evidence type="ECO:0000259" key="3">
    <source>
        <dbReference type="Pfam" id="PF00724"/>
    </source>
</evidence>
<dbReference type="AlphaFoldDB" id="A0A518CQX8"/>
<dbReference type="Gene3D" id="3.20.20.70">
    <property type="entry name" value="Aldolase class I"/>
    <property type="match status" value="1"/>
</dbReference>
<organism evidence="4 5">
    <name type="scientific">Polystyrenella longa</name>
    <dbReference type="NCBI Taxonomy" id="2528007"/>
    <lineage>
        <taxon>Bacteria</taxon>
        <taxon>Pseudomonadati</taxon>
        <taxon>Planctomycetota</taxon>
        <taxon>Planctomycetia</taxon>
        <taxon>Planctomycetales</taxon>
        <taxon>Planctomycetaceae</taxon>
        <taxon>Polystyrenella</taxon>
    </lineage>
</organism>
<keyword evidence="1" id="KW-0285">Flavoprotein</keyword>
<dbReference type="PANTHER" id="PTHR43656:SF2">
    <property type="entry name" value="BINDING OXIDOREDUCTASE, PUTATIVE (AFU_ORTHOLOGUE AFUA_2G08260)-RELATED"/>
    <property type="match status" value="1"/>
</dbReference>
<dbReference type="PANTHER" id="PTHR43656">
    <property type="entry name" value="BINDING OXIDOREDUCTASE, PUTATIVE (AFU_ORTHOLOGUE AFUA_2G08260)-RELATED"/>
    <property type="match status" value="1"/>
</dbReference>
<accession>A0A518CQX8</accession>
<dbReference type="EC" id="1.6.99.1" evidence="4"/>
<dbReference type="RefSeq" id="WP_144997117.1">
    <property type="nucleotide sequence ID" value="NZ_CP036281.1"/>
</dbReference>
<name>A0A518CQX8_9PLAN</name>
<gene>
    <name evidence="4" type="primary">namA</name>
    <name evidence="4" type="ORF">Pla110_33610</name>
</gene>